<gene>
    <name evidence="11" type="ORF">PPAR00522_LOCUS13564</name>
</gene>
<dbReference type="PANTHER" id="PTHR45806:SF1">
    <property type="entry name" value="SYNAPTOBREVIN HOMOLOG YKT6"/>
    <property type="match status" value="1"/>
</dbReference>
<keyword evidence="6" id="KW-0636">Prenylation</keyword>
<evidence type="ECO:0000256" key="4">
    <source>
        <dbReference type="ARBA" id="ARBA00023139"/>
    </source>
</evidence>
<protein>
    <submittedName>
        <fullName evidence="11">Uncharacterized protein</fullName>
    </submittedName>
</protein>
<keyword evidence="8" id="KW-0175">Coiled coil</keyword>
<evidence type="ECO:0000259" key="9">
    <source>
        <dbReference type="PROSITE" id="PS50859"/>
    </source>
</evidence>
<dbReference type="PROSITE" id="PS50859">
    <property type="entry name" value="LONGIN"/>
    <property type="match status" value="1"/>
</dbReference>
<dbReference type="Pfam" id="PF00957">
    <property type="entry name" value="Synaptobrevin"/>
    <property type="match status" value="1"/>
</dbReference>
<dbReference type="Pfam" id="PF13774">
    <property type="entry name" value="Longin"/>
    <property type="match status" value="1"/>
</dbReference>
<dbReference type="InterPro" id="IPR042855">
    <property type="entry name" value="V_SNARE_CC"/>
</dbReference>
<dbReference type="PANTHER" id="PTHR45806">
    <property type="entry name" value="SYNAPTOBREVIN HOMOLOG YKT6"/>
    <property type="match status" value="1"/>
</dbReference>
<evidence type="ECO:0000256" key="6">
    <source>
        <dbReference type="ARBA" id="ARBA00023289"/>
    </source>
</evidence>
<name>A0A7S0V624_9CHLO</name>
<keyword evidence="3" id="KW-0472">Membrane</keyword>
<dbReference type="AlphaFoldDB" id="A0A7S0V624"/>
<proteinExistence type="inferred from homology"/>
<organism evidence="11">
    <name type="scientific">Polytomella parva</name>
    <dbReference type="NCBI Taxonomy" id="51329"/>
    <lineage>
        <taxon>Eukaryota</taxon>
        <taxon>Viridiplantae</taxon>
        <taxon>Chlorophyta</taxon>
        <taxon>core chlorophytes</taxon>
        <taxon>Chlorophyceae</taxon>
        <taxon>CS clade</taxon>
        <taxon>Chlamydomonadales</taxon>
        <taxon>Chlamydomonadaceae</taxon>
        <taxon>Polytomella</taxon>
    </lineage>
</organism>
<evidence type="ECO:0000259" key="10">
    <source>
        <dbReference type="PROSITE" id="PS50892"/>
    </source>
</evidence>
<dbReference type="SUPFAM" id="SSF64356">
    <property type="entry name" value="SNARE-like"/>
    <property type="match status" value="1"/>
</dbReference>
<comment type="subcellular location">
    <subcellularLocation>
        <location evidence="7">Endomembrane system</location>
        <topology evidence="7">Lipid-anchor</topology>
        <orientation evidence="7">Cytoplasmic side</orientation>
    </subcellularLocation>
</comment>
<comment type="similarity">
    <text evidence="1">Belongs to the synaptobrevin family.</text>
</comment>
<dbReference type="GO" id="GO:0005484">
    <property type="term" value="F:SNAP receptor activity"/>
    <property type="evidence" value="ECO:0007669"/>
    <property type="project" value="TreeGrafter"/>
</dbReference>
<dbReference type="Gene3D" id="3.30.450.50">
    <property type="entry name" value="Longin domain"/>
    <property type="match status" value="1"/>
</dbReference>
<dbReference type="InterPro" id="IPR011012">
    <property type="entry name" value="Longin-like_dom_sf"/>
</dbReference>
<evidence type="ECO:0000313" key="11">
    <source>
        <dbReference type="EMBL" id="CAD8778242.1"/>
    </source>
</evidence>
<sequence length="201" mass="22673">MKLTAVGIFKYVDENTTPITLGMAMDLNNFGYFQRGPIREGLMFLSRTIVQRTVPSQRQTVKNDEYFCHVYVMSNNLAGIVVADKDYPNTAAFAVIDKILTDVQQKFGTSVVLSQQSDSTIANQMLEDAISLYQDHLQVDKISKIQKDLDDTKVLLHETIHSVLKRGEKLDALVDKSNDLSLASQMFYKQAKKTNSCCTFM</sequence>
<feature type="domain" description="V-SNARE coiled-coil homology" evidence="10">
    <location>
        <begin position="141"/>
        <end position="201"/>
    </location>
</feature>
<evidence type="ECO:0000256" key="5">
    <source>
        <dbReference type="ARBA" id="ARBA00023288"/>
    </source>
</evidence>
<feature type="domain" description="Longin" evidence="9">
    <location>
        <begin position="7"/>
        <end position="108"/>
    </location>
</feature>
<dbReference type="CDD" id="cd14824">
    <property type="entry name" value="Longin"/>
    <property type="match status" value="1"/>
</dbReference>
<keyword evidence="5" id="KW-0449">Lipoprotein</keyword>
<dbReference type="Gene3D" id="1.20.5.110">
    <property type="match status" value="1"/>
</dbReference>
<dbReference type="SMART" id="SM01270">
    <property type="entry name" value="Longin"/>
    <property type="match status" value="1"/>
</dbReference>
<dbReference type="GO" id="GO:0006888">
    <property type="term" value="P:endoplasmic reticulum to Golgi vesicle-mediated transport"/>
    <property type="evidence" value="ECO:0007669"/>
    <property type="project" value="TreeGrafter"/>
</dbReference>
<keyword evidence="2" id="KW-0488">Methylation</keyword>
<dbReference type="InterPro" id="IPR010908">
    <property type="entry name" value="Longin_dom"/>
</dbReference>
<evidence type="ECO:0000256" key="2">
    <source>
        <dbReference type="ARBA" id="ARBA00022481"/>
    </source>
</evidence>
<keyword evidence="4" id="KW-0564">Palmitate</keyword>
<evidence type="ECO:0000256" key="3">
    <source>
        <dbReference type="ARBA" id="ARBA00023136"/>
    </source>
</evidence>
<dbReference type="SUPFAM" id="SSF58038">
    <property type="entry name" value="SNARE fusion complex"/>
    <property type="match status" value="1"/>
</dbReference>
<reference evidence="11" key="1">
    <citation type="submission" date="2021-01" db="EMBL/GenBank/DDBJ databases">
        <authorList>
            <person name="Corre E."/>
            <person name="Pelletier E."/>
            <person name="Niang G."/>
            <person name="Scheremetjew M."/>
            <person name="Finn R."/>
            <person name="Kale V."/>
            <person name="Holt S."/>
            <person name="Cochrane G."/>
            <person name="Meng A."/>
            <person name="Brown T."/>
            <person name="Cohen L."/>
        </authorList>
    </citation>
    <scope>NUCLEOTIDE SEQUENCE</scope>
    <source>
        <strain evidence="11">SAG 63-3</strain>
    </source>
</reference>
<evidence type="ECO:0000256" key="7">
    <source>
        <dbReference type="ARBA" id="ARBA00046278"/>
    </source>
</evidence>
<accession>A0A7S0V624</accession>
<dbReference type="GO" id="GO:0005794">
    <property type="term" value="C:Golgi apparatus"/>
    <property type="evidence" value="ECO:0007669"/>
    <property type="project" value="TreeGrafter"/>
</dbReference>
<dbReference type="EMBL" id="HBFM01020867">
    <property type="protein sequence ID" value="CAD8778242.1"/>
    <property type="molecule type" value="Transcribed_RNA"/>
</dbReference>
<dbReference type="PROSITE" id="PS50892">
    <property type="entry name" value="V_SNARE"/>
    <property type="match status" value="1"/>
</dbReference>
<evidence type="ECO:0000256" key="8">
    <source>
        <dbReference type="PROSITE-ProRule" id="PRU00290"/>
    </source>
</evidence>
<evidence type="ECO:0000256" key="1">
    <source>
        <dbReference type="ARBA" id="ARBA00008025"/>
    </source>
</evidence>